<accession>N2A3S8</accession>
<gene>
    <name evidence="2" type="ORF">C823_04686</name>
</gene>
<proteinExistence type="predicted"/>
<organism evidence="2 3">
    <name type="scientific">Eubacterium plexicaudatum ASF492</name>
    <dbReference type="NCBI Taxonomy" id="1235802"/>
    <lineage>
        <taxon>Bacteria</taxon>
        <taxon>Bacillati</taxon>
        <taxon>Bacillota</taxon>
        <taxon>Clostridia</taxon>
        <taxon>Eubacteriales</taxon>
        <taxon>Eubacteriaceae</taxon>
        <taxon>Eubacterium</taxon>
    </lineage>
</organism>
<name>N2A3S8_9FIRM</name>
<reference evidence="2 3" key="1">
    <citation type="journal article" date="2014" name="Genome Announc.">
        <title>Draft genome sequences of the altered schaedler flora, a defined bacterial community from gnotobiotic mice.</title>
        <authorList>
            <person name="Wannemuehler M.J."/>
            <person name="Overstreet A.M."/>
            <person name="Ward D.V."/>
            <person name="Phillips G.J."/>
        </authorList>
    </citation>
    <scope>NUCLEOTIDE SEQUENCE [LARGE SCALE GENOMIC DNA]</scope>
    <source>
        <strain evidence="2 3">ASF492</strain>
    </source>
</reference>
<evidence type="ECO:0000256" key="1">
    <source>
        <dbReference type="SAM" id="Coils"/>
    </source>
</evidence>
<evidence type="ECO:0000313" key="3">
    <source>
        <dbReference type="Proteomes" id="UP000012589"/>
    </source>
</evidence>
<evidence type="ECO:0000313" key="2">
    <source>
        <dbReference type="EMBL" id="EMZ21113.1"/>
    </source>
</evidence>
<dbReference type="EMBL" id="AQFT01000136">
    <property type="protein sequence ID" value="EMZ21113.1"/>
    <property type="molecule type" value="Genomic_DNA"/>
</dbReference>
<sequence>MATKNDERVLQLKQVIDKKKSALNGSKKFTPLTNCVLDLEGQKFNLNVLQSNDLQLLLVRLNMYLMSAKDLGTSLEISGYNIAEWITDIKCKIEIFEYKRKEAELKALEAKLDKMLSDEKKTELELDEIAALLN</sequence>
<keyword evidence="1" id="KW-0175">Coiled coil</keyword>
<dbReference type="STRING" id="1235802.C823_04686"/>
<protein>
    <submittedName>
        <fullName evidence="2">Uncharacterized protein</fullName>
    </submittedName>
</protein>
<dbReference type="PATRIC" id="fig|1235802.3.peg.4947"/>
<dbReference type="AlphaFoldDB" id="N2A3S8"/>
<keyword evidence="3" id="KW-1185">Reference proteome</keyword>
<feature type="coiled-coil region" evidence="1">
    <location>
        <begin position="98"/>
        <end position="125"/>
    </location>
</feature>
<dbReference type="Proteomes" id="UP000012589">
    <property type="component" value="Unassembled WGS sequence"/>
</dbReference>
<dbReference type="OrthoDB" id="2629461at2"/>
<dbReference type="HOGENOM" id="CLU_155161_0_0_9"/>
<comment type="caution">
    <text evidence="2">The sequence shown here is derived from an EMBL/GenBank/DDBJ whole genome shotgun (WGS) entry which is preliminary data.</text>
</comment>
<dbReference type="eggNOG" id="ENOG5033CJU">
    <property type="taxonomic scope" value="Bacteria"/>
</dbReference>